<feature type="chain" id="PRO_5045957713" evidence="1">
    <location>
        <begin position="25"/>
        <end position="214"/>
    </location>
</feature>
<name>A0ABT4VZP3_9RHOB</name>
<dbReference type="EMBL" id="JAQIIO010000003">
    <property type="protein sequence ID" value="MDA5093734.1"/>
    <property type="molecule type" value="Genomic_DNA"/>
</dbReference>
<sequence>MNTLSRFAAFTLAAAISTSTAGHADGLRFGQVQTHPSQGEVSVVSKAEARLHTSTEGIHVSMYTKGLAPGHVHTLWLVTINNPGACEATPCTSKDVLKRTTEVDADVGYAGGIVVGNNGRGQFAAYQPIGDLSGAWFEAGLKNTSNVEVHLVVNDHGPVIPSRLPEMLKTYRDGCTDESIPAPMPASARAQGEPGPNACRLVQFSIFEPEETPS</sequence>
<accession>A0ABT4VZP3</accession>
<keyword evidence="3" id="KW-1185">Reference proteome</keyword>
<evidence type="ECO:0000256" key="1">
    <source>
        <dbReference type="SAM" id="SignalP"/>
    </source>
</evidence>
<protein>
    <submittedName>
        <fullName evidence="2">Uncharacterized protein</fullName>
    </submittedName>
</protein>
<dbReference type="RefSeq" id="WP_271053444.1">
    <property type="nucleotide sequence ID" value="NZ_JAQIIO010000003.1"/>
</dbReference>
<evidence type="ECO:0000313" key="2">
    <source>
        <dbReference type="EMBL" id="MDA5093734.1"/>
    </source>
</evidence>
<proteinExistence type="predicted"/>
<keyword evidence="1" id="KW-0732">Signal</keyword>
<dbReference type="Proteomes" id="UP001528040">
    <property type="component" value="Unassembled WGS sequence"/>
</dbReference>
<feature type="signal peptide" evidence="1">
    <location>
        <begin position="1"/>
        <end position="24"/>
    </location>
</feature>
<evidence type="ECO:0000313" key="3">
    <source>
        <dbReference type="Proteomes" id="UP001528040"/>
    </source>
</evidence>
<reference evidence="2 3" key="1">
    <citation type="submission" date="2023-01" db="EMBL/GenBank/DDBJ databases">
        <authorList>
            <person name="Yoon J.-W."/>
        </authorList>
    </citation>
    <scope>NUCLEOTIDE SEQUENCE [LARGE SCALE GENOMIC DNA]</scope>
    <source>
        <strain evidence="2 3">KMU-50</strain>
    </source>
</reference>
<organism evidence="2 3">
    <name type="scientific">Aliiroseovarius salicola</name>
    <dbReference type="NCBI Taxonomy" id="3009082"/>
    <lineage>
        <taxon>Bacteria</taxon>
        <taxon>Pseudomonadati</taxon>
        <taxon>Pseudomonadota</taxon>
        <taxon>Alphaproteobacteria</taxon>
        <taxon>Rhodobacterales</taxon>
        <taxon>Paracoccaceae</taxon>
        <taxon>Aliiroseovarius</taxon>
    </lineage>
</organism>
<comment type="caution">
    <text evidence="2">The sequence shown here is derived from an EMBL/GenBank/DDBJ whole genome shotgun (WGS) entry which is preliminary data.</text>
</comment>
<gene>
    <name evidence="2" type="ORF">O2N63_06495</name>
</gene>